<feature type="chain" id="PRO_5042995935" evidence="2">
    <location>
        <begin position="26"/>
        <end position="146"/>
    </location>
</feature>
<protein>
    <submittedName>
        <fullName evidence="3">Uncharacterized protein</fullName>
    </submittedName>
</protein>
<keyword evidence="4" id="KW-1185">Reference proteome</keyword>
<feature type="signal peptide" evidence="2">
    <location>
        <begin position="1"/>
        <end position="25"/>
    </location>
</feature>
<proteinExistence type="predicted"/>
<keyword evidence="1" id="KW-0472">Membrane</keyword>
<keyword evidence="1" id="KW-0812">Transmembrane</keyword>
<evidence type="ECO:0000256" key="1">
    <source>
        <dbReference type="SAM" id="Phobius"/>
    </source>
</evidence>
<feature type="transmembrane region" description="Helical" evidence="1">
    <location>
        <begin position="125"/>
        <end position="144"/>
    </location>
</feature>
<dbReference type="EMBL" id="JAXQNO010000023">
    <property type="protein sequence ID" value="KAK4765463.1"/>
    <property type="molecule type" value="Genomic_DNA"/>
</dbReference>
<evidence type="ECO:0000313" key="4">
    <source>
        <dbReference type="Proteomes" id="UP001346149"/>
    </source>
</evidence>
<comment type="caution">
    <text evidence="3">The sequence shown here is derived from an EMBL/GenBank/DDBJ whole genome shotgun (WGS) entry which is preliminary data.</text>
</comment>
<dbReference type="AlphaFoldDB" id="A0AAN7KB11"/>
<evidence type="ECO:0000256" key="2">
    <source>
        <dbReference type="SAM" id="SignalP"/>
    </source>
</evidence>
<reference evidence="3 4" key="1">
    <citation type="journal article" date="2023" name="Hortic Res">
        <title>Pangenome of water caltrop reveals structural variations and asymmetric subgenome divergence after allopolyploidization.</title>
        <authorList>
            <person name="Zhang X."/>
            <person name="Chen Y."/>
            <person name="Wang L."/>
            <person name="Yuan Y."/>
            <person name="Fang M."/>
            <person name="Shi L."/>
            <person name="Lu R."/>
            <person name="Comes H.P."/>
            <person name="Ma Y."/>
            <person name="Chen Y."/>
            <person name="Huang G."/>
            <person name="Zhou Y."/>
            <person name="Zheng Z."/>
            <person name="Qiu Y."/>
        </authorList>
    </citation>
    <scope>NUCLEOTIDE SEQUENCE [LARGE SCALE GENOMIC DNA]</scope>
    <source>
        <strain evidence="3">F231</strain>
    </source>
</reference>
<name>A0AAN7KB11_TRANT</name>
<keyword evidence="1" id="KW-1133">Transmembrane helix</keyword>
<gene>
    <name evidence="3" type="ORF">SAY86_026553</name>
</gene>
<keyword evidence="2" id="KW-0732">Signal</keyword>
<accession>A0AAN7KB11</accession>
<sequence>MPATCTKFALALFLLTVLLISSSLAIGGRVSPVGSHQSIHHHHHLQQGTQTAPNDVGTSSFYMRKLGVYIRKGSFGVGGGGISGARGGGTSGGMSSATPGARGGTLVGGVGASGAKTVSSGATVLYFHGGSFVGCSLLLGLLLLQF</sequence>
<evidence type="ECO:0000313" key="3">
    <source>
        <dbReference type="EMBL" id="KAK4765463.1"/>
    </source>
</evidence>
<dbReference type="Proteomes" id="UP001346149">
    <property type="component" value="Unassembled WGS sequence"/>
</dbReference>
<organism evidence="3 4">
    <name type="scientific">Trapa natans</name>
    <name type="common">Water chestnut</name>
    <dbReference type="NCBI Taxonomy" id="22666"/>
    <lineage>
        <taxon>Eukaryota</taxon>
        <taxon>Viridiplantae</taxon>
        <taxon>Streptophyta</taxon>
        <taxon>Embryophyta</taxon>
        <taxon>Tracheophyta</taxon>
        <taxon>Spermatophyta</taxon>
        <taxon>Magnoliopsida</taxon>
        <taxon>eudicotyledons</taxon>
        <taxon>Gunneridae</taxon>
        <taxon>Pentapetalae</taxon>
        <taxon>rosids</taxon>
        <taxon>malvids</taxon>
        <taxon>Myrtales</taxon>
        <taxon>Lythraceae</taxon>
        <taxon>Trapa</taxon>
    </lineage>
</organism>